<sequence>MADERLLPPGIRDDRFRALLALLDRWDEIDLLVLLANRVDSAPPELLYPLAWQFGVTGVAGWDLADTEDNRRELIRRAIELHRRKGTPWAIREALRAVGFPEVEIVEGYGRNQFDGTHLYDADITYAAEAVWANFAVVLGAPTDGLAIDLARRELLRGIVENWKNARSRLVEVRYSTYRYDGSYTYNGTMSYAGPLNPLSEG</sequence>
<accession>A0A6J4N7V1</accession>
<dbReference type="Pfam" id="PF09684">
    <property type="entry name" value="Tail_P2_I"/>
    <property type="match status" value="1"/>
</dbReference>
<evidence type="ECO:0000313" key="1">
    <source>
        <dbReference type="EMBL" id="CAA9377452.1"/>
    </source>
</evidence>
<proteinExistence type="predicted"/>
<dbReference type="InterPro" id="IPR006521">
    <property type="entry name" value="Tail_protein_I"/>
</dbReference>
<evidence type="ECO:0008006" key="2">
    <source>
        <dbReference type="Google" id="ProtNLM"/>
    </source>
</evidence>
<dbReference type="EMBL" id="CADCTV010001075">
    <property type="protein sequence ID" value="CAA9377452.1"/>
    <property type="molecule type" value="Genomic_DNA"/>
</dbReference>
<protein>
    <recommendedName>
        <fullName evidence="2">Phage tail fibers</fullName>
    </recommendedName>
</protein>
<organism evidence="1">
    <name type="scientific">uncultured Gemmatimonadota bacterium</name>
    <dbReference type="NCBI Taxonomy" id="203437"/>
    <lineage>
        <taxon>Bacteria</taxon>
        <taxon>Pseudomonadati</taxon>
        <taxon>Gemmatimonadota</taxon>
        <taxon>environmental samples</taxon>
    </lineage>
</organism>
<reference evidence="1" key="1">
    <citation type="submission" date="2020-02" db="EMBL/GenBank/DDBJ databases">
        <authorList>
            <person name="Meier V. D."/>
        </authorList>
    </citation>
    <scope>NUCLEOTIDE SEQUENCE</scope>
    <source>
        <strain evidence="1">AVDCRST_MAG89</strain>
    </source>
</reference>
<dbReference type="AlphaFoldDB" id="A0A6J4N7V1"/>
<gene>
    <name evidence="1" type="ORF">AVDCRST_MAG89-5119</name>
</gene>
<dbReference type="NCBIfam" id="TIGR01634">
    <property type="entry name" value="tail_P2_I"/>
    <property type="match status" value="1"/>
</dbReference>
<name>A0A6J4N7V1_9BACT</name>